<evidence type="ECO:0000256" key="1">
    <source>
        <dbReference type="SAM" id="MobiDB-lite"/>
    </source>
</evidence>
<evidence type="ECO:0000313" key="3">
    <source>
        <dbReference type="Proteomes" id="UP000322225"/>
    </source>
</evidence>
<evidence type="ECO:0000313" key="2">
    <source>
        <dbReference type="EMBL" id="WWD16872.1"/>
    </source>
</evidence>
<gene>
    <name evidence="2" type="ORF">CI109_101304</name>
</gene>
<keyword evidence="3" id="KW-1185">Reference proteome</keyword>
<feature type="region of interest" description="Disordered" evidence="1">
    <location>
        <begin position="90"/>
        <end position="111"/>
    </location>
</feature>
<dbReference type="GeneID" id="43590612"/>
<reference evidence="2" key="2">
    <citation type="submission" date="2024-01" db="EMBL/GenBank/DDBJ databases">
        <title>Comparative genomics of Cryptococcus and Kwoniella reveals pathogenesis evolution and contrasting modes of karyotype evolution via chromosome fusion or intercentromeric recombination.</title>
        <authorList>
            <person name="Coelho M.A."/>
            <person name="David-Palma M."/>
            <person name="Shea T."/>
            <person name="Bowers K."/>
            <person name="McGinley-Smith S."/>
            <person name="Mohammad A.W."/>
            <person name="Gnirke A."/>
            <person name="Yurkov A.M."/>
            <person name="Nowrousian M."/>
            <person name="Sun S."/>
            <person name="Cuomo C.A."/>
            <person name="Heitman J."/>
        </authorList>
    </citation>
    <scope>NUCLEOTIDE SEQUENCE</scope>
    <source>
        <strain evidence="2">CBS 12478</strain>
    </source>
</reference>
<feature type="region of interest" description="Disordered" evidence="1">
    <location>
        <begin position="1"/>
        <end position="47"/>
    </location>
</feature>
<feature type="compositionally biased region" description="Low complexity" evidence="1">
    <location>
        <begin position="9"/>
        <end position="42"/>
    </location>
</feature>
<dbReference type="KEGG" id="ksn:43590612"/>
<organism evidence="2 3">
    <name type="scientific">Kwoniella shandongensis</name>
    <dbReference type="NCBI Taxonomy" id="1734106"/>
    <lineage>
        <taxon>Eukaryota</taxon>
        <taxon>Fungi</taxon>
        <taxon>Dikarya</taxon>
        <taxon>Basidiomycota</taxon>
        <taxon>Agaricomycotina</taxon>
        <taxon>Tremellomycetes</taxon>
        <taxon>Tremellales</taxon>
        <taxon>Cryptococcaceae</taxon>
        <taxon>Kwoniella</taxon>
    </lineage>
</organism>
<reference evidence="2" key="1">
    <citation type="submission" date="2017-08" db="EMBL/GenBank/DDBJ databases">
        <authorList>
            <person name="Cuomo C."/>
            <person name="Billmyre B."/>
            <person name="Heitman J."/>
        </authorList>
    </citation>
    <scope>NUCLEOTIDE SEQUENCE</scope>
    <source>
        <strain evidence="2">CBS 12478</strain>
    </source>
</reference>
<dbReference type="EMBL" id="CP144052">
    <property type="protein sequence ID" value="WWD16872.1"/>
    <property type="molecule type" value="Genomic_DNA"/>
</dbReference>
<dbReference type="RefSeq" id="XP_065823018.1">
    <property type="nucleotide sequence ID" value="XM_065966946.1"/>
</dbReference>
<sequence>MPSQSQSNAATSRISTTTTTTTTATGTPGYSSAGTMSAGSTSNNPGYTLQPMMVYTPAGRDTATMSPISPNCACTDPKWCMKECEAGKNAAQEAHWNSTHSSAAARMERRP</sequence>
<proteinExistence type="predicted"/>
<accession>A0AAJ8MVG7</accession>
<dbReference type="AlphaFoldDB" id="A0AAJ8MVG7"/>
<dbReference type="Proteomes" id="UP000322225">
    <property type="component" value="Chromosome 2"/>
</dbReference>
<name>A0AAJ8MVG7_9TREE</name>
<protein>
    <submittedName>
        <fullName evidence="2">Uncharacterized protein</fullName>
    </submittedName>
</protein>